<dbReference type="SUPFAM" id="SSF53448">
    <property type="entry name" value="Nucleotide-diphospho-sugar transferases"/>
    <property type="match status" value="1"/>
</dbReference>
<evidence type="ECO:0000313" key="7">
    <source>
        <dbReference type="EMBL" id="OAT80875.1"/>
    </source>
</evidence>
<dbReference type="STRING" id="1838280.A6M21_12300"/>
<keyword evidence="3" id="KW-0328">Glycosyltransferase</keyword>
<name>A0A1B7LDC3_9FIRM</name>
<evidence type="ECO:0000256" key="2">
    <source>
        <dbReference type="ARBA" id="ARBA00006739"/>
    </source>
</evidence>
<dbReference type="Gene3D" id="3.90.550.10">
    <property type="entry name" value="Spore Coat Polysaccharide Biosynthesis Protein SpsA, Chain A"/>
    <property type="match status" value="1"/>
</dbReference>
<dbReference type="AlphaFoldDB" id="A0A1B7LDC3"/>
<dbReference type="PANTHER" id="PTHR43179">
    <property type="entry name" value="RHAMNOSYLTRANSFERASE WBBL"/>
    <property type="match status" value="1"/>
</dbReference>
<accession>A0A1B7LDC3</accession>
<keyword evidence="4" id="KW-0808">Transferase</keyword>
<evidence type="ECO:0000259" key="5">
    <source>
        <dbReference type="Pfam" id="PF00535"/>
    </source>
</evidence>
<reference evidence="7 8" key="1">
    <citation type="submission" date="2016-04" db="EMBL/GenBank/DDBJ databases">
        <authorList>
            <person name="Evans L.H."/>
            <person name="Alamgir A."/>
            <person name="Owens N."/>
            <person name="Weber N.D."/>
            <person name="Virtaneva K."/>
            <person name="Barbian K."/>
            <person name="Babar A."/>
            <person name="Rosenke K."/>
        </authorList>
    </citation>
    <scope>NUCLEOTIDE SEQUENCE [LARGE SCALE GENOMIC DNA]</scope>
    <source>
        <strain evidence="7 8">LMa1</strain>
    </source>
</reference>
<dbReference type="GO" id="GO:0016757">
    <property type="term" value="F:glycosyltransferase activity"/>
    <property type="evidence" value="ECO:0007669"/>
    <property type="project" value="UniProtKB-KW"/>
</dbReference>
<organism evidence="7 8">
    <name type="scientific">Desulfotomaculum copahuensis</name>
    <dbReference type="NCBI Taxonomy" id="1838280"/>
    <lineage>
        <taxon>Bacteria</taxon>
        <taxon>Bacillati</taxon>
        <taxon>Bacillota</taxon>
        <taxon>Clostridia</taxon>
        <taxon>Eubacteriales</taxon>
        <taxon>Desulfotomaculaceae</taxon>
        <taxon>Desulfotomaculum</taxon>
    </lineage>
</organism>
<feature type="domain" description="Glycosyltransferase 2-like" evidence="5">
    <location>
        <begin position="21"/>
        <end position="156"/>
    </location>
</feature>
<dbReference type="Pfam" id="PF00535">
    <property type="entry name" value="Glycos_transf_2"/>
    <property type="match status" value="1"/>
</dbReference>
<evidence type="ECO:0000256" key="1">
    <source>
        <dbReference type="ARBA" id="ARBA00004776"/>
    </source>
</evidence>
<keyword evidence="8" id="KW-1185">Reference proteome</keyword>
<feature type="domain" description="Galactosyltransferase C-terminal" evidence="6">
    <location>
        <begin position="171"/>
        <end position="213"/>
    </location>
</feature>
<dbReference type="PANTHER" id="PTHR43179:SF12">
    <property type="entry name" value="GALACTOFURANOSYLTRANSFERASE GLFT2"/>
    <property type="match status" value="1"/>
</dbReference>
<dbReference type="Proteomes" id="UP000078532">
    <property type="component" value="Unassembled WGS sequence"/>
</dbReference>
<evidence type="ECO:0000256" key="4">
    <source>
        <dbReference type="ARBA" id="ARBA00022679"/>
    </source>
</evidence>
<comment type="similarity">
    <text evidence="2">Belongs to the glycosyltransferase 2 family.</text>
</comment>
<evidence type="ECO:0000313" key="8">
    <source>
        <dbReference type="Proteomes" id="UP000078532"/>
    </source>
</evidence>
<comment type="pathway">
    <text evidence="1">Cell wall biogenesis; cell wall polysaccharide biosynthesis.</text>
</comment>
<dbReference type="EMBL" id="LYVF01000171">
    <property type="protein sequence ID" value="OAT80875.1"/>
    <property type="molecule type" value="Genomic_DNA"/>
</dbReference>
<proteinExistence type="inferred from homology"/>
<evidence type="ECO:0000259" key="6">
    <source>
        <dbReference type="Pfam" id="PF02709"/>
    </source>
</evidence>
<gene>
    <name evidence="7" type="ORF">A6M21_12300</name>
</gene>
<dbReference type="InterPro" id="IPR029044">
    <property type="entry name" value="Nucleotide-diphossugar_trans"/>
</dbReference>
<evidence type="ECO:0000256" key="3">
    <source>
        <dbReference type="ARBA" id="ARBA00022676"/>
    </source>
</evidence>
<dbReference type="InterPro" id="IPR027791">
    <property type="entry name" value="Galactosyl_T_C"/>
</dbReference>
<comment type="caution">
    <text evidence="7">The sequence shown here is derived from an EMBL/GenBank/DDBJ whole genome shotgun (WGS) entry which is preliminary data.</text>
</comment>
<sequence>MNGEYIQRGVEPVLLRSPLVSVVIPCRNEGDYLRQTLQSIFRAGGPEREIIVVDDGSDDGCCDFLRRNPLPGVQLLAGGGLGVANARNFGAAAAKGDCLCFCDAHLFVPAGWLDKITAPIHDGRADVVCPAIADAGNTTAVGYGVTWDGQLQWQWLPPPAREPAYVPLAPGGCLAVSRRAFEDAGGFESGFRVFGYDDQEFSLKMWLFGYRVLVEPAVTVVHRFRTAHPYPVGWAPVIHNRLRMALLHFKEERIARVLEMTRPHAEFSAVMAGLCLGDIWRKRADYLKRRRHSDDWFMERFGIGF</sequence>
<dbReference type="Pfam" id="PF02709">
    <property type="entry name" value="Glyco_transf_7C"/>
    <property type="match status" value="1"/>
</dbReference>
<protein>
    <submittedName>
        <fullName evidence="7">Uncharacterized protein</fullName>
    </submittedName>
</protein>
<dbReference type="InterPro" id="IPR001173">
    <property type="entry name" value="Glyco_trans_2-like"/>
</dbReference>